<dbReference type="AlphaFoldDB" id="A0A4D6Q2Y1"/>
<dbReference type="EMBL" id="MH892468">
    <property type="protein sequence ID" value="QCF40873.1"/>
    <property type="molecule type" value="mRNA"/>
</dbReference>
<evidence type="ECO:0000256" key="4">
    <source>
        <dbReference type="ARBA" id="ARBA00022801"/>
    </source>
</evidence>
<evidence type="ECO:0000313" key="12">
    <source>
        <dbReference type="EMBL" id="QCF40873.1"/>
    </source>
</evidence>
<keyword evidence="6" id="KW-0119">Carbohydrate metabolism</keyword>
<keyword evidence="8" id="KW-0624">Polysaccharide degradation</keyword>
<dbReference type="EC" id="3.2.1.4" evidence="3 9"/>
<dbReference type="InterPro" id="IPR036908">
    <property type="entry name" value="RlpA-like_sf"/>
</dbReference>
<keyword evidence="5" id="KW-0136">Cellulose degradation</keyword>
<feature type="signal peptide" evidence="10">
    <location>
        <begin position="1"/>
        <end position="18"/>
    </location>
</feature>
<keyword evidence="4 12" id="KW-0378">Hydrolase</keyword>
<reference evidence="12" key="1">
    <citation type="journal article" date="2019" name="BMC Evol. Biol.">
        <title>Functional diversification of horizontally acquired glycoside hydrolase family 45 (GH45) proteins in Phytophaga beetles.</title>
        <authorList>
            <person name="Busch A."/>
            <person name="Danchin E.G.J."/>
            <person name="Pauchet Y."/>
        </authorList>
    </citation>
    <scope>NUCLEOTIDE SEQUENCE</scope>
</reference>
<organism evidence="12">
    <name type="scientific">Diabrotica virgifera virgifera</name>
    <name type="common">western corn rootworm</name>
    <dbReference type="NCBI Taxonomy" id="50390"/>
    <lineage>
        <taxon>Eukaryota</taxon>
        <taxon>Metazoa</taxon>
        <taxon>Ecdysozoa</taxon>
        <taxon>Arthropoda</taxon>
        <taxon>Hexapoda</taxon>
        <taxon>Insecta</taxon>
        <taxon>Pterygota</taxon>
        <taxon>Neoptera</taxon>
        <taxon>Endopterygota</taxon>
        <taxon>Coleoptera</taxon>
        <taxon>Polyphaga</taxon>
        <taxon>Cucujiformia</taxon>
        <taxon>Chrysomeloidea</taxon>
        <taxon>Chrysomelidae</taxon>
        <taxon>Galerucinae</taxon>
        <taxon>Diabroticina</taxon>
        <taxon>Diabroticites</taxon>
        <taxon>Diabrotica</taxon>
    </lineage>
</organism>
<evidence type="ECO:0000256" key="7">
    <source>
        <dbReference type="ARBA" id="ARBA00023295"/>
    </source>
</evidence>
<dbReference type="PANTHER" id="PTHR39730">
    <property type="entry name" value="ENDOGLUCANASE 1"/>
    <property type="match status" value="1"/>
</dbReference>
<proteinExistence type="evidence at transcript level"/>
<dbReference type="GO" id="GO:0008810">
    <property type="term" value="F:cellulase activity"/>
    <property type="evidence" value="ECO:0007669"/>
    <property type="project" value="UniProtKB-EC"/>
</dbReference>
<name>A0A4D6Q2Y1_DIAVI</name>
<evidence type="ECO:0000256" key="9">
    <source>
        <dbReference type="PROSITE-ProRule" id="PRU10069"/>
    </source>
</evidence>
<dbReference type="Gene3D" id="2.40.40.10">
    <property type="entry name" value="RlpA-like domain"/>
    <property type="match status" value="1"/>
</dbReference>
<comment type="catalytic activity">
    <reaction evidence="1 9">
        <text>Endohydrolysis of (1-&gt;4)-beta-D-glucosidic linkages in cellulose, lichenin and cereal beta-D-glucans.</text>
        <dbReference type="EC" id="3.2.1.4"/>
    </reaction>
</comment>
<gene>
    <name evidence="12" type="primary">GH45-7</name>
</gene>
<protein>
    <recommendedName>
        <fullName evidence="3 9">Cellulase</fullName>
        <ecNumber evidence="3 9">3.2.1.4</ecNumber>
    </recommendedName>
</protein>
<sequence length="246" mass="26662">MYTGIVNIFLVSIAIVTASSKESSPDIVAIPGGLRGDAITTRYWDCCVVSCSWDANVHTKNRQPVKSCQKNGATYSTRENNGNSVCYPDHPGNAYVCNNNSPFVVNSTLAYGFAGVSFQGGADVEHCCHCYLLSFKGKLQGKKMLVQTINTGADAVAHHFDLQIPGGGVGYNTQGCRIQWNAPENGWGDRYGGVHSEQECNQLPWQLQAGCKFRFQFMQGVSNPDVSFQEVKCPSQLVSITGCGDL</sequence>
<comment type="similarity">
    <text evidence="2">Belongs to the glycosyl hydrolase 45 (cellulase K) family.</text>
</comment>
<dbReference type="PANTHER" id="PTHR39730:SF1">
    <property type="entry name" value="ENDOGLUCANASE 1"/>
    <property type="match status" value="1"/>
</dbReference>
<evidence type="ECO:0000256" key="1">
    <source>
        <dbReference type="ARBA" id="ARBA00000966"/>
    </source>
</evidence>
<evidence type="ECO:0000256" key="5">
    <source>
        <dbReference type="ARBA" id="ARBA00023001"/>
    </source>
</evidence>
<feature type="domain" description="Glycosyl hydrolases family 45 active site" evidence="11">
    <location>
        <begin position="40"/>
        <end position="51"/>
    </location>
</feature>
<keyword evidence="7" id="KW-0326">Glycosidase</keyword>
<accession>A0A4D6Q2Y1</accession>
<dbReference type="Pfam" id="PF02015">
    <property type="entry name" value="Glyco_hydro_45"/>
    <property type="match status" value="1"/>
</dbReference>
<evidence type="ECO:0000256" key="3">
    <source>
        <dbReference type="ARBA" id="ARBA00012601"/>
    </source>
</evidence>
<keyword evidence="10" id="KW-0732">Signal</keyword>
<feature type="chain" id="PRO_5020031009" description="Cellulase" evidence="10">
    <location>
        <begin position="19"/>
        <end position="246"/>
    </location>
</feature>
<evidence type="ECO:0000256" key="6">
    <source>
        <dbReference type="ARBA" id="ARBA00023277"/>
    </source>
</evidence>
<dbReference type="SUPFAM" id="SSF50685">
    <property type="entry name" value="Barwin-like endoglucanases"/>
    <property type="match status" value="1"/>
</dbReference>
<evidence type="ECO:0000256" key="2">
    <source>
        <dbReference type="ARBA" id="ARBA00007793"/>
    </source>
</evidence>
<feature type="active site" description="Nucleophile" evidence="9">
    <location>
        <position position="45"/>
    </location>
</feature>
<evidence type="ECO:0000256" key="10">
    <source>
        <dbReference type="SAM" id="SignalP"/>
    </source>
</evidence>
<dbReference type="InterPro" id="IPR052288">
    <property type="entry name" value="GH45_Enzymes"/>
</dbReference>
<evidence type="ECO:0000259" key="11">
    <source>
        <dbReference type="PROSITE" id="PS01140"/>
    </source>
</evidence>
<dbReference type="PROSITE" id="PS01140">
    <property type="entry name" value="GLYCOSYL_HYDROL_F45"/>
    <property type="match status" value="1"/>
</dbReference>
<dbReference type="GO" id="GO:0030245">
    <property type="term" value="P:cellulose catabolic process"/>
    <property type="evidence" value="ECO:0007669"/>
    <property type="project" value="UniProtKB-KW"/>
</dbReference>
<dbReference type="InterPro" id="IPR000334">
    <property type="entry name" value="Glyco_hydro_45"/>
</dbReference>
<evidence type="ECO:0000256" key="8">
    <source>
        <dbReference type="ARBA" id="ARBA00023326"/>
    </source>
</evidence>